<dbReference type="AlphaFoldDB" id="A0A7S4FKM9"/>
<dbReference type="Gene3D" id="3.40.50.150">
    <property type="entry name" value="Vaccinia Virus protein VP39"/>
    <property type="match status" value="1"/>
</dbReference>
<dbReference type="PANTHER" id="PTHR37909">
    <property type="entry name" value="S-ADENOSYL-L-METHIONINE-DEPENDENT METHYLTRANSFERASES SUPERFAMILY PROTEIN"/>
    <property type="match status" value="1"/>
</dbReference>
<evidence type="ECO:0000313" key="1">
    <source>
        <dbReference type="EMBL" id="CAE0800310.1"/>
    </source>
</evidence>
<protein>
    <recommendedName>
        <fullName evidence="2">Class I SAM-dependent methyltransferase</fullName>
    </recommendedName>
</protein>
<dbReference type="EMBL" id="HBJA01034010">
    <property type="protein sequence ID" value="CAE0800310.1"/>
    <property type="molecule type" value="Transcribed_RNA"/>
</dbReference>
<sequence length="177" mass="20989">MFLNKPDFATSLSWRAGEPELYDQWVMHVVHNKLQDVILPMRQSSILGARFLKAVKWQADFIYLDSAHEIDETFSELVLYWDRLQPGGMLMGDDYVWRAVRHDVKKFVTLFELQLVRPSELLWYIRKPLDWQWPRAVFHRSFGYYGEDKDVFAFDRAKALKYKAQLAAERREAVADA</sequence>
<dbReference type="PANTHER" id="PTHR37909:SF1">
    <property type="entry name" value="S-ADENOSYL-L-METHIONINE-DEPENDENT METHYLTRANSFERASES SUPERFAMILY PROTEIN"/>
    <property type="match status" value="1"/>
</dbReference>
<organism evidence="1">
    <name type="scientific">Eutreptiella gymnastica</name>
    <dbReference type="NCBI Taxonomy" id="73025"/>
    <lineage>
        <taxon>Eukaryota</taxon>
        <taxon>Discoba</taxon>
        <taxon>Euglenozoa</taxon>
        <taxon>Euglenida</taxon>
        <taxon>Spirocuta</taxon>
        <taxon>Euglenophyceae</taxon>
        <taxon>Eutreptiales</taxon>
        <taxon>Eutreptiaceae</taxon>
        <taxon>Eutreptiella</taxon>
    </lineage>
</organism>
<dbReference type="InterPro" id="IPR029063">
    <property type="entry name" value="SAM-dependent_MTases_sf"/>
</dbReference>
<reference evidence="1" key="1">
    <citation type="submission" date="2021-01" db="EMBL/GenBank/DDBJ databases">
        <authorList>
            <person name="Corre E."/>
            <person name="Pelletier E."/>
            <person name="Niang G."/>
            <person name="Scheremetjew M."/>
            <person name="Finn R."/>
            <person name="Kale V."/>
            <person name="Holt S."/>
            <person name="Cochrane G."/>
            <person name="Meng A."/>
            <person name="Brown T."/>
            <person name="Cohen L."/>
        </authorList>
    </citation>
    <scope>NUCLEOTIDE SEQUENCE</scope>
    <source>
        <strain evidence="1">CCMP1594</strain>
    </source>
</reference>
<name>A0A7S4FKM9_9EUGL</name>
<evidence type="ECO:0008006" key="2">
    <source>
        <dbReference type="Google" id="ProtNLM"/>
    </source>
</evidence>
<accession>A0A7S4FKM9</accession>
<gene>
    <name evidence="1" type="ORF">EGYM00163_LOCUS11431</name>
</gene>
<dbReference type="SUPFAM" id="SSF53335">
    <property type="entry name" value="S-adenosyl-L-methionine-dependent methyltransferases"/>
    <property type="match status" value="1"/>
</dbReference>
<proteinExistence type="predicted"/>